<protein>
    <submittedName>
        <fullName evidence="2">Enoyl-CoA hydratase</fullName>
    </submittedName>
</protein>
<name>A0A0V8JKT2_9BACI</name>
<dbReference type="RefSeq" id="WP_062686869.1">
    <property type="nucleotide sequence ID" value="NZ_KQ758654.1"/>
</dbReference>
<dbReference type="PANTHER" id="PTHR43664">
    <property type="entry name" value="MONOAMINE OXIDASE-RELATED"/>
    <property type="match status" value="1"/>
</dbReference>
<organism evidence="2 3">
    <name type="scientific">Priestia veravalensis</name>
    <dbReference type="NCBI Taxonomy" id="1414648"/>
    <lineage>
        <taxon>Bacteria</taxon>
        <taxon>Bacillati</taxon>
        <taxon>Bacillota</taxon>
        <taxon>Bacilli</taxon>
        <taxon>Bacillales</taxon>
        <taxon>Bacillaceae</taxon>
        <taxon>Priestia</taxon>
    </lineage>
</organism>
<dbReference type="Gene3D" id="3.10.129.10">
    <property type="entry name" value="Hotdog Thioesterase"/>
    <property type="match status" value="1"/>
</dbReference>
<dbReference type="InterPro" id="IPR029069">
    <property type="entry name" value="HotDog_dom_sf"/>
</dbReference>
<dbReference type="AlphaFoldDB" id="A0A0V8JKT2"/>
<comment type="caution">
    <text evidence="2">The sequence shown here is derived from an EMBL/GenBank/DDBJ whole genome shotgun (WGS) entry which is preliminary data.</text>
</comment>
<sequence>MVLGKKQKIGRTIKQIQVGEKLSLTERIEDKDILLYLGLTNDANPLYIQHDYAAQTAFKKPIVPAIMINGMMTAAISKYLPGPGSHILKQTVAFPKRIYHYSTVEFLFEVVNKNMDEKTITIDVQATDENEESVVQAQFIVCPPQELSIAETHEFENF</sequence>
<proteinExistence type="predicted"/>
<keyword evidence="3" id="KW-1185">Reference proteome</keyword>
<dbReference type="InterPro" id="IPR052342">
    <property type="entry name" value="MCH/BMMD"/>
</dbReference>
<dbReference type="Pfam" id="PF01575">
    <property type="entry name" value="MaoC_dehydratas"/>
    <property type="match status" value="1"/>
</dbReference>
<accession>A0A0V8JKT2</accession>
<dbReference type="SUPFAM" id="SSF54637">
    <property type="entry name" value="Thioesterase/thiol ester dehydrase-isomerase"/>
    <property type="match status" value="1"/>
</dbReference>
<gene>
    <name evidence="2" type="ORF">AS180_12020</name>
</gene>
<dbReference type="Proteomes" id="UP000053681">
    <property type="component" value="Unassembled WGS sequence"/>
</dbReference>
<feature type="domain" description="MaoC-like" evidence="1">
    <location>
        <begin position="25"/>
        <end position="129"/>
    </location>
</feature>
<reference evidence="2 3" key="1">
    <citation type="submission" date="2015-11" db="EMBL/GenBank/DDBJ databases">
        <title>Bacillus caseinolyticus sp nov.</title>
        <authorList>
            <person name="Dastager S.G."/>
            <person name="Mawlankar R."/>
        </authorList>
    </citation>
    <scope>NUCLEOTIDE SEQUENCE [LARGE SCALE GENOMIC DNA]</scope>
    <source>
        <strain evidence="2 3">SGD-V-76</strain>
    </source>
</reference>
<evidence type="ECO:0000313" key="3">
    <source>
        <dbReference type="Proteomes" id="UP000053681"/>
    </source>
</evidence>
<dbReference type="InterPro" id="IPR002539">
    <property type="entry name" value="MaoC-like_dom"/>
</dbReference>
<evidence type="ECO:0000259" key="1">
    <source>
        <dbReference type="Pfam" id="PF01575"/>
    </source>
</evidence>
<dbReference type="PANTHER" id="PTHR43664:SF1">
    <property type="entry name" value="BETA-METHYLMALYL-COA DEHYDRATASE"/>
    <property type="match status" value="1"/>
</dbReference>
<evidence type="ECO:0000313" key="2">
    <source>
        <dbReference type="EMBL" id="KSU87662.1"/>
    </source>
</evidence>
<dbReference type="EMBL" id="LNQP01000039">
    <property type="protein sequence ID" value="KSU87662.1"/>
    <property type="molecule type" value="Genomic_DNA"/>
</dbReference>